<feature type="signal peptide" evidence="1">
    <location>
        <begin position="1"/>
        <end position="23"/>
    </location>
</feature>
<evidence type="ECO:0000313" key="3">
    <source>
        <dbReference type="Proteomes" id="UP001147700"/>
    </source>
</evidence>
<evidence type="ECO:0000313" key="2">
    <source>
        <dbReference type="EMBL" id="MDA0141475.1"/>
    </source>
</evidence>
<keyword evidence="1" id="KW-0732">Signal</keyword>
<sequence>MNLFRLMVVTLAFAGVLAGTAHAQTRIDDGPVRLTNDPEPVFSFTAAAPAECRMDQLAWQPCADGVYKAPRLTDGSHVFRVRSTADGTSAFHSFTVDSVAPALTLDPGPDTINDVTATLTFSSPEEGVEFRCAIDSGEAAPCTSPFTTPVLANGTHSVNVIAADAANNQTVASRVLTFAATGPDTTIDGVEGSTKERTPTFALASTRPSSTFQCKVDDAAWAKCDASYTTAELTPGEHTVYARATDAAGNVDPTPAARVLQVRDCTEKLTIGVVEAVADCFYREDGLWVAEDSVKVNGITFNKIDGRKLRFDTDKRKLSLGQIQLRIKGIVLYEGDLEWTVPEGDKVTLAKFNVGSKTKLGSKPKDSEKALDLKGDDGANVQGFELVGEAKLELLKGGIAVLSGNVELPKVFQDAEGNGLTGAVEVKSDNVRGIHLSGLKINAPLVFVGKVEIHNLHLTFSGEHNGDAKPTCNHDSPGLKWEGGAEAIVLPTPNKLRIDNVGMGFADGGFNHAVGTLNHEPGLNIGAGIRVQKIAIKVCAGSPVTVEGRIGLTALGIDKGEANLKIPDAGLIFKAGDPWSLRAEAPLATLTRDRDYTFKDLHLGYASNGAVDFGGKLNFSLGLKGPVPLGSIDAAVTIDASVDGFIEDSKFNAEISAQGCFSGTYKVADTVPVPIPNLCPRVEGLVSSKGIALCGQLKVGNDNIGGVGAGYTWGGSLKFMAGTCDLKDWRVEKAKASAASPGEKTIVLPKGKRAIMVAVRGAGAAPQVQLRGPGGTKIAAPGKTERSLAFTNSGTQTTYVVLSRPRGGRWTITPAGGATIAAVSSAELRPAVKVRARVGGSGRTRTLKYSVARQAGQTVRFEERGTAADHVLGTVRGGGKGTLRFRPADGRGGKRTIVAVVEQDGLPRKRLTVASYIAPARVKPGIPRALKVTRRASAASGTAPTTIAWRPAANADRYSVRVTLPDGRVVLKLVDADTRVVKIADAVSVRVVAMRADNGTGRAATWTRKD</sequence>
<protein>
    <recommendedName>
        <fullName evidence="4">Bacterial Ig-like domain-containing protein</fullName>
    </recommendedName>
</protein>
<dbReference type="RefSeq" id="WP_202951990.1">
    <property type="nucleotide sequence ID" value="NZ_JAPCID010000057.1"/>
</dbReference>
<dbReference type="EMBL" id="JAPCID010000057">
    <property type="protein sequence ID" value="MDA0141475.1"/>
    <property type="molecule type" value="Genomic_DNA"/>
</dbReference>
<accession>A0ABT4RTA7</accession>
<evidence type="ECO:0008006" key="4">
    <source>
        <dbReference type="Google" id="ProtNLM"/>
    </source>
</evidence>
<dbReference type="Proteomes" id="UP001147700">
    <property type="component" value="Unassembled WGS sequence"/>
</dbReference>
<dbReference type="Gene3D" id="2.60.40.10">
    <property type="entry name" value="Immunoglobulins"/>
    <property type="match status" value="1"/>
</dbReference>
<proteinExistence type="predicted"/>
<organism evidence="2 3">
    <name type="scientific">Solirubrobacter deserti</name>
    <dbReference type="NCBI Taxonomy" id="2282478"/>
    <lineage>
        <taxon>Bacteria</taxon>
        <taxon>Bacillati</taxon>
        <taxon>Actinomycetota</taxon>
        <taxon>Thermoleophilia</taxon>
        <taxon>Solirubrobacterales</taxon>
        <taxon>Solirubrobacteraceae</taxon>
        <taxon>Solirubrobacter</taxon>
    </lineage>
</organism>
<gene>
    <name evidence="2" type="ORF">OJ962_28540</name>
</gene>
<comment type="caution">
    <text evidence="2">The sequence shown here is derived from an EMBL/GenBank/DDBJ whole genome shotgun (WGS) entry which is preliminary data.</text>
</comment>
<keyword evidence="3" id="KW-1185">Reference proteome</keyword>
<dbReference type="InterPro" id="IPR013783">
    <property type="entry name" value="Ig-like_fold"/>
</dbReference>
<evidence type="ECO:0000256" key="1">
    <source>
        <dbReference type="SAM" id="SignalP"/>
    </source>
</evidence>
<feature type="chain" id="PRO_5046196243" description="Bacterial Ig-like domain-containing protein" evidence="1">
    <location>
        <begin position="24"/>
        <end position="1010"/>
    </location>
</feature>
<name>A0ABT4RTA7_9ACTN</name>
<reference evidence="2" key="1">
    <citation type="submission" date="2022-10" db="EMBL/GenBank/DDBJ databases">
        <title>The WGS of Solirubrobacter sp. CPCC 204708.</title>
        <authorList>
            <person name="Jiang Z."/>
        </authorList>
    </citation>
    <scope>NUCLEOTIDE SEQUENCE</scope>
    <source>
        <strain evidence="2">CPCC 204708</strain>
    </source>
</reference>